<evidence type="ECO:0000259" key="1">
    <source>
        <dbReference type="Pfam" id="PF08268"/>
    </source>
</evidence>
<dbReference type="PANTHER" id="PTHR31672">
    <property type="entry name" value="BNACNNG10540D PROTEIN"/>
    <property type="match status" value="1"/>
</dbReference>
<dbReference type="OrthoDB" id="1845982at2759"/>
<evidence type="ECO:0000313" key="2">
    <source>
        <dbReference type="EMBL" id="GMI97832.1"/>
    </source>
</evidence>
<dbReference type="EMBL" id="BSYR01000030">
    <property type="protein sequence ID" value="GMI97832.1"/>
    <property type="molecule type" value="Genomic_DNA"/>
</dbReference>
<protein>
    <recommendedName>
        <fullName evidence="1">F-box associated beta-propeller type 3 domain-containing protein</fullName>
    </recommendedName>
</protein>
<dbReference type="InterPro" id="IPR050796">
    <property type="entry name" value="SCF_F-box_component"/>
</dbReference>
<dbReference type="PANTHER" id="PTHR31672:SF8">
    <property type="entry name" value="F-BOX DOMAIN-CONTAINING PROTEIN"/>
    <property type="match status" value="1"/>
</dbReference>
<accession>A0A9W7MBP7</accession>
<dbReference type="InterPro" id="IPR036047">
    <property type="entry name" value="F-box-like_dom_sf"/>
</dbReference>
<gene>
    <name evidence="2" type="ORF">HRI_003452500</name>
</gene>
<organism evidence="2 3">
    <name type="scientific">Hibiscus trionum</name>
    <name type="common">Flower of an hour</name>
    <dbReference type="NCBI Taxonomy" id="183268"/>
    <lineage>
        <taxon>Eukaryota</taxon>
        <taxon>Viridiplantae</taxon>
        <taxon>Streptophyta</taxon>
        <taxon>Embryophyta</taxon>
        <taxon>Tracheophyta</taxon>
        <taxon>Spermatophyta</taxon>
        <taxon>Magnoliopsida</taxon>
        <taxon>eudicotyledons</taxon>
        <taxon>Gunneridae</taxon>
        <taxon>Pentapetalae</taxon>
        <taxon>rosids</taxon>
        <taxon>malvids</taxon>
        <taxon>Malvales</taxon>
        <taxon>Malvaceae</taxon>
        <taxon>Malvoideae</taxon>
        <taxon>Hibiscus</taxon>
    </lineage>
</organism>
<dbReference type="NCBIfam" id="TIGR01640">
    <property type="entry name" value="F_box_assoc_1"/>
    <property type="match status" value="1"/>
</dbReference>
<reference evidence="2" key="1">
    <citation type="submission" date="2023-05" db="EMBL/GenBank/DDBJ databases">
        <title>Genome and transcriptome analyses reveal genes involved in the formation of fine ridges on petal epidermal cells in Hibiscus trionum.</title>
        <authorList>
            <person name="Koshimizu S."/>
            <person name="Masuda S."/>
            <person name="Ishii T."/>
            <person name="Shirasu K."/>
            <person name="Hoshino A."/>
            <person name="Arita M."/>
        </authorList>
    </citation>
    <scope>NUCLEOTIDE SEQUENCE</scope>
    <source>
        <strain evidence="2">Hamamatsu line</strain>
    </source>
</reference>
<proteinExistence type="predicted"/>
<comment type="caution">
    <text evidence="2">The sequence shown here is derived from an EMBL/GenBank/DDBJ whole genome shotgun (WGS) entry which is preliminary data.</text>
</comment>
<feature type="domain" description="F-box associated beta-propeller type 3" evidence="1">
    <location>
        <begin position="103"/>
        <end position="341"/>
    </location>
</feature>
<dbReference type="Proteomes" id="UP001165190">
    <property type="component" value="Unassembled WGS sequence"/>
</dbReference>
<keyword evidence="3" id="KW-1185">Reference proteome</keyword>
<evidence type="ECO:0000313" key="3">
    <source>
        <dbReference type="Proteomes" id="UP001165190"/>
    </source>
</evidence>
<dbReference type="InterPro" id="IPR013187">
    <property type="entry name" value="F-box-assoc_dom_typ3"/>
</dbReference>
<name>A0A9W7MBP7_HIBTR</name>
<dbReference type="AlphaFoldDB" id="A0A9W7MBP7"/>
<dbReference type="Pfam" id="PF08268">
    <property type="entry name" value="FBA_3"/>
    <property type="match status" value="1"/>
</dbReference>
<sequence>MATRDFNWDLLFEILSRADLETLRKCRILSRECNALTYKSTFLRSHCERTYTLCGYLIHSLQQGRSYSTFSSIHNPGVNPKSISFDFLPARRVRILAGADIGLFFCQSHEPQTTNYYICKPTTLQWELVPKHDFCNLNCSKPYSYFIMVLTSNPLRFKILGLHIHIGSCTLCCAIFYSDIWGWKQLDDFKLPDSEHLFLFMDATSACGRLHWVTNILGKDQYYKILSFDQDKESWESISVPDACNNLLVYRINLAVYQGKLAIMGHIRDTATVEVWVMRNNSEYKWWEKIFTFNQDCLRKQQPTATLVSFCDAHTVLVWECSRGEYSRAVFYNFNNGQSTIHNLDNFKSYPFNMFSRYLESVYFLHADYEPVQFK</sequence>
<dbReference type="InterPro" id="IPR017451">
    <property type="entry name" value="F-box-assoc_interact_dom"/>
</dbReference>
<dbReference type="SUPFAM" id="SSF81383">
    <property type="entry name" value="F-box domain"/>
    <property type="match status" value="1"/>
</dbReference>